<evidence type="ECO:0000256" key="4">
    <source>
        <dbReference type="ARBA" id="ARBA00013255"/>
    </source>
</evidence>
<dbReference type="InterPro" id="IPR016185">
    <property type="entry name" value="PreATP-grasp_dom_sf"/>
</dbReference>
<keyword evidence="8 14" id="KW-0658">Purine biosynthesis</keyword>
<dbReference type="GO" id="GO:0006189">
    <property type="term" value="P:'de novo' IMP biosynthetic process"/>
    <property type="evidence" value="ECO:0007669"/>
    <property type="project" value="UniProtKB-UniRule"/>
</dbReference>
<evidence type="ECO:0000313" key="18">
    <source>
        <dbReference type="Proteomes" id="UP000008633"/>
    </source>
</evidence>
<dbReference type="PANTHER" id="PTHR43472">
    <property type="entry name" value="PHOSPHORIBOSYLAMINE--GLYCINE LIGASE"/>
    <property type="match status" value="1"/>
</dbReference>
<dbReference type="Pfam" id="PF02844">
    <property type="entry name" value="GARS_N"/>
    <property type="match status" value="1"/>
</dbReference>
<keyword evidence="18" id="KW-1185">Reference proteome</keyword>
<keyword evidence="10" id="KW-0464">Manganese</keyword>
<comment type="cofactor">
    <cofactor evidence="1">
        <name>Mn(2+)</name>
        <dbReference type="ChEBI" id="CHEBI:29035"/>
    </cofactor>
</comment>
<dbReference type="InterPro" id="IPR000115">
    <property type="entry name" value="PRibGlycinamide_synth"/>
</dbReference>
<dbReference type="Gene3D" id="3.40.50.20">
    <property type="match status" value="1"/>
</dbReference>
<sequence>MKVLVIGSGGREYSIGLALQRDPEVEKIWFAPGNGATDQLGENLAIGDYRELAAFAKEQGIDLTIVGPEAPLVDGVVDIFQEEGLTIFGPSAKAAQLEGSKIFMKNFLARYGIPTARYIETDSFEKASEFIDTLEAPIVVKADGLCAGKGVIIAPSRDEAREAARGMLSGEAFGEAGSRIVVEEFLDGYELSVFAVCDGKDYVVLPAAQDHKRLLNGDKGPNTGGMGAYAPTPLVNESIYRKLDERVIRPTLAGMEKEGMPFTGVLFIGVMVVKGEPYILEYNVRFGDPECEVLMPLLKSPASELFYKAATGRLAEAKIEFYDRYAVGVVMASKNYPYKSSEPAEIILDEIHHDELKQNSHISFAGVSRGEDGKLYATGGRVLVCVGLGDSIREARDRAYMLVGQVHFAGKQCRTDIAYQALEE</sequence>
<dbReference type="Proteomes" id="UP000008633">
    <property type="component" value="Chromosome"/>
</dbReference>
<dbReference type="STRING" id="749222.Nitsa_0457"/>
<dbReference type="Pfam" id="PF01071">
    <property type="entry name" value="GARS_A"/>
    <property type="match status" value="1"/>
</dbReference>
<evidence type="ECO:0000256" key="1">
    <source>
        <dbReference type="ARBA" id="ARBA00001936"/>
    </source>
</evidence>
<dbReference type="UniPathway" id="UPA00074">
    <property type="reaction ID" value="UER00125"/>
</dbReference>
<dbReference type="SMART" id="SM01209">
    <property type="entry name" value="GARS_A"/>
    <property type="match status" value="1"/>
</dbReference>
<dbReference type="GO" id="GO:0004637">
    <property type="term" value="F:phosphoribosylamine-glycine ligase activity"/>
    <property type="evidence" value="ECO:0007669"/>
    <property type="project" value="UniProtKB-UniRule"/>
</dbReference>
<comment type="similarity">
    <text evidence="11 14">Belongs to the GARS family.</text>
</comment>
<dbReference type="Gene3D" id="3.30.470.20">
    <property type="entry name" value="ATP-grasp fold, B domain"/>
    <property type="match status" value="1"/>
</dbReference>
<evidence type="ECO:0000256" key="6">
    <source>
        <dbReference type="ARBA" id="ARBA00022723"/>
    </source>
</evidence>
<evidence type="ECO:0000313" key="17">
    <source>
        <dbReference type="EMBL" id="ADV45727.1"/>
    </source>
</evidence>
<gene>
    <name evidence="14" type="primary">purD</name>
    <name evidence="17" type="ordered locus">Nitsa_0457</name>
</gene>
<feature type="domain" description="ATP-grasp" evidence="16">
    <location>
        <begin position="105"/>
        <end position="311"/>
    </location>
</feature>
<dbReference type="FunFam" id="3.30.470.20:FF:000018">
    <property type="entry name" value="Trifunctional purine biosynthetic protein adenosine-3"/>
    <property type="match status" value="1"/>
</dbReference>
<evidence type="ECO:0000256" key="5">
    <source>
        <dbReference type="ARBA" id="ARBA00022598"/>
    </source>
</evidence>
<accession>E6X0D8</accession>
<evidence type="ECO:0000256" key="11">
    <source>
        <dbReference type="ARBA" id="ARBA00038345"/>
    </source>
</evidence>
<dbReference type="EC" id="6.3.4.13" evidence="4 14"/>
<dbReference type="SUPFAM" id="SSF51246">
    <property type="entry name" value="Rudiment single hybrid motif"/>
    <property type="match status" value="1"/>
</dbReference>
<dbReference type="GO" id="GO:0005524">
    <property type="term" value="F:ATP binding"/>
    <property type="evidence" value="ECO:0007669"/>
    <property type="project" value="UniProtKB-UniRule"/>
</dbReference>
<dbReference type="HAMAP" id="MF_00138">
    <property type="entry name" value="GARS"/>
    <property type="match status" value="1"/>
</dbReference>
<dbReference type="InterPro" id="IPR020561">
    <property type="entry name" value="PRibGlycinamid_synth_ATP-grasp"/>
</dbReference>
<keyword evidence="7 15" id="KW-0547">Nucleotide-binding</keyword>
<dbReference type="Pfam" id="PF02843">
    <property type="entry name" value="GARS_C"/>
    <property type="match status" value="1"/>
</dbReference>
<dbReference type="InterPro" id="IPR011054">
    <property type="entry name" value="Rudment_hybrid_motif"/>
</dbReference>
<dbReference type="PROSITE" id="PS00184">
    <property type="entry name" value="GARS"/>
    <property type="match status" value="1"/>
</dbReference>
<evidence type="ECO:0000256" key="9">
    <source>
        <dbReference type="ARBA" id="ARBA00022840"/>
    </source>
</evidence>
<dbReference type="Gene3D" id="3.30.1490.20">
    <property type="entry name" value="ATP-grasp fold, A domain"/>
    <property type="match status" value="1"/>
</dbReference>
<dbReference type="InterPro" id="IPR011761">
    <property type="entry name" value="ATP-grasp"/>
</dbReference>
<evidence type="ECO:0000256" key="10">
    <source>
        <dbReference type="ARBA" id="ARBA00023211"/>
    </source>
</evidence>
<reference evidence="18" key="2">
    <citation type="submission" date="2011-01" db="EMBL/GenBank/DDBJ databases">
        <title>The complete genome of Nitratifractor salsuginis DSM 16511.</title>
        <authorList>
            <consortium name="US DOE Joint Genome Institute (JGI-PGF)"/>
            <person name="Lucas S."/>
            <person name="Copeland A."/>
            <person name="Lapidus A."/>
            <person name="Bruce D."/>
            <person name="Goodwin L."/>
            <person name="Pitluck S."/>
            <person name="Kyrpides N."/>
            <person name="Mavromatis K."/>
            <person name="Ivanova N."/>
            <person name="Mikhailova N."/>
            <person name="Zeytun A."/>
            <person name="Detter J.C."/>
            <person name="Tapia R."/>
            <person name="Han C."/>
            <person name="Land M."/>
            <person name="Hauser L."/>
            <person name="Markowitz V."/>
            <person name="Cheng J.-F."/>
            <person name="Hugenholtz P."/>
            <person name="Woyke T."/>
            <person name="Wu D."/>
            <person name="Tindall B."/>
            <person name="Schuetze A."/>
            <person name="Brambilla E."/>
            <person name="Klenk H.-P."/>
            <person name="Eisen J.A."/>
        </authorList>
    </citation>
    <scope>NUCLEOTIDE SEQUENCE [LARGE SCALE GENOMIC DNA]</scope>
    <source>
        <strain evidence="18">DSM 16511 / JCM 12458 / E9I37-1</strain>
    </source>
</reference>
<evidence type="ECO:0000256" key="8">
    <source>
        <dbReference type="ARBA" id="ARBA00022755"/>
    </source>
</evidence>
<keyword evidence="5 14" id="KW-0436">Ligase</keyword>
<dbReference type="InterPro" id="IPR020560">
    <property type="entry name" value="PRibGlycinamide_synth_C-dom"/>
</dbReference>
<keyword evidence="9 15" id="KW-0067">ATP-binding</keyword>
<dbReference type="eggNOG" id="COG0151">
    <property type="taxonomic scope" value="Bacteria"/>
</dbReference>
<organism evidence="17 18">
    <name type="scientific">Nitratifractor salsuginis (strain DSM 16511 / JCM 12458 / E9I37-1)</name>
    <dbReference type="NCBI Taxonomy" id="749222"/>
    <lineage>
        <taxon>Bacteria</taxon>
        <taxon>Pseudomonadati</taxon>
        <taxon>Campylobacterota</taxon>
        <taxon>Epsilonproteobacteria</taxon>
        <taxon>Campylobacterales</taxon>
        <taxon>Sulfurovaceae</taxon>
        <taxon>Nitratifractor</taxon>
    </lineage>
</organism>
<dbReference type="OrthoDB" id="9807240at2"/>
<dbReference type="SMART" id="SM01210">
    <property type="entry name" value="GARS_C"/>
    <property type="match status" value="1"/>
</dbReference>
<keyword evidence="6" id="KW-0479">Metal-binding</keyword>
<dbReference type="Gene3D" id="3.90.600.10">
    <property type="entry name" value="Phosphoribosylglycinamide synthetase, C-terminal domain"/>
    <property type="match status" value="1"/>
</dbReference>
<dbReference type="GO" id="GO:0046872">
    <property type="term" value="F:metal ion binding"/>
    <property type="evidence" value="ECO:0007669"/>
    <property type="project" value="UniProtKB-KW"/>
</dbReference>
<dbReference type="NCBIfam" id="TIGR00877">
    <property type="entry name" value="purD"/>
    <property type="match status" value="1"/>
</dbReference>
<evidence type="ECO:0000256" key="7">
    <source>
        <dbReference type="ARBA" id="ARBA00022741"/>
    </source>
</evidence>
<dbReference type="AlphaFoldDB" id="E6X0D8"/>
<comment type="pathway">
    <text evidence="3 14">Purine metabolism; IMP biosynthesis via de novo pathway; N(1)-(5-phospho-D-ribosyl)glycinamide from 5-phospho-alpha-D-ribose 1-diphosphate: step 2/2.</text>
</comment>
<protein>
    <recommendedName>
        <fullName evidence="4 14">Phosphoribosylamine--glycine ligase</fullName>
        <ecNumber evidence="4 14">6.3.4.13</ecNumber>
    </recommendedName>
    <alternativeName>
        <fullName evidence="14">GARS</fullName>
    </alternativeName>
    <alternativeName>
        <fullName evidence="12 14">Glycinamide ribonucleotide synthetase</fullName>
    </alternativeName>
    <alternativeName>
        <fullName evidence="13 14">Phosphoribosylglycinamide synthetase</fullName>
    </alternativeName>
</protein>
<dbReference type="EMBL" id="CP002452">
    <property type="protein sequence ID" value="ADV45727.1"/>
    <property type="molecule type" value="Genomic_DNA"/>
</dbReference>
<dbReference type="KEGG" id="nsa:Nitsa_0457"/>
<evidence type="ECO:0000256" key="15">
    <source>
        <dbReference type="PROSITE-ProRule" id="PRU00409"/>
    </source>
</evidence>
<dbReference type="InterPro" id="IPR013815">
    <property type="entry name" value="ATP_grasp_subdomain_1"/>
</dbReference>
<comment type="catalytic activity">
    <reaction evidence="14">
        <text>5-phospho-beta-D-ribosylamine + glycine + ATP = N(1)-(5-phospho-beta-D-ribosyl)glycinamide + ADP + phosphate + H(+)</text>
        <dbReference type="Rhea" id="RHEA:17453"/>
        <dbReference type="ChEBI" id="CHEBI:15378"/>
        <dbReference type="ChEBI" id="CHEBI:30616"/>
        <dbReference type="ChEBI" id="CHEBI:43474"/>
        <dbReference type="ChEBI" id="CHEBI:57305"/>
        <dbReference type="ChEBI" id="CHEBI:58681"/>
        <dbReference type="ChEBI" id="CHEBI:143788"/>
        <dbReference type="ChEBI" id="CHEBI:456216"/>
        <dbReference type="EC" id="6.3.4.13"/>
    </reaction>
</comment>
<proteinExistence type="inferred from homology"/>
<name>E6X0D8_NITSE</name>
<dbReference type="InterPro" id="IPR037123">
    <property type="entry name" value="PRibGlycinamide_synth_C_sf"/>
</dbReference>
<dbReference type="InterPro" id="IPR020562">
    <property type="entry name" value="PRibGlycinamide_synth_N"/>
</dbReference>
<dbReference type="SUPFAM" id="SSF56059">
    <property type="entry name" value="Glutathione synthetase ATP-binding domain-like"/>
    <property type="match status" value="1"/>
</dbReference>
<evidence type="ECO:0000256" key="2">
    <source>
        <dbReference type="ARBA" id="ARBA00001946"/>
    </source>
</evidence>
<dbReference type="PANTHER" id="PTHR43472:SF1">
    <property type="entry name" value="PHOSPHORIBOSYLAMINE--GLYCINE LIGASE, CHLOROPLASTIC"/>
    <property type="match status" value="1"/>
</dbReference>
<evidence type="ECO:0000256" key="12">
    <source>
        <dbReference type="ARBA" id="ARBA00042242"/>
    </source>
</evidence>
<reference evidence="17 18" key="1">
    <citation type="journal article" date="2011" name="Stand. Genomic Sci.">
        <title>Complete genome sequence of Nitratifractor salsuginis type strain (E9I37-1).</title>
        <authorList>
            <person name="Anderson I."/>
            <person name="Sikorski J."/>
            <person name="Zeytun A."/>
            <person name="Nolan M."/>
            <person name="Lapidus A."/>
            <person name="Lucas S."/>
            <person name="Hammon N."/>
            <person name="Deshpande S."/>
            <person name="Cheng J.F."/>
            <person name="Tapia R."/>
            <person name="Han C."/>
            <person name="Goodwin L."/>
            <person name="Pitluck S."/>
            <person name="Liolios K."/>
            <person name="Pagani I."/>
            <person name="Ivanova N."/>
            <person name="Huntemann M."/>
            <person name="Mavromatis K."/>
            <person name="Ovchinikova G."/>
            <person name="Pati A."/>
            <person name="Chen A."/>
            <person name="Palaniappan K."/>
            <person name="Land M."/>
            <person name="Hauser L."/>
            <person name="Brambilla E.M."/>
            <person name="Ngatchou-Djao O.D."/>
            <person name="Rohde M."/>
            <person name="Tindall B.J."/>
            <person name="Goker M."/>
            <person name="Detter J.C."/>
            <person name="Woyke T."/>
            <person name="Bristow J."/>
            <person name="Eisen J.A."/>
            <person name="Markowitz V."/>
            <person name="Hugenholtz P."/>
            <person name="Klenk H.P."/>
            <person name="Kyrpides N.C."/>
        </authorList>
    </citation>
    <scope>NUCLEOTIDE SEQUENCE [LARGE SCALE GENOMIC DNA]</scope>
    <source>
        <strain evidence="18">DSM 16511 / JCM 12458 / E9I37-1</strain>
    </source>
</reference>
<evidence type="ECO:0000256" key="14">
    <source>
        <dbReference type="HAMAP-Rule" id="MF_00138"/>
    </source>
</evidence>
<dbReference type="InterPro" id="IPR020559">
    <property type="entry name" value="PRibGlycinamide_synth_CS"/>
</dbReference>
<dbReference type="HOGENOM" id="CLU_027420_3_0_7"/>
<dbReference type="PROSITE" id="PS50975">
    <property type="entry name" value="ATP_GRASP"/>
    <property type="match status" value="1"/>
</dbReference>
<evidence type="ECO:0000259" key="16">
    <source>
        <dbReference type="PROSITE" id="PS50975"/>
    </source>
</evidence>
<dbReference type="GO" id="GO:0009113">
    <property type="term" value="P:purine nucleobase biosynthetic process"/>
    <property type="evidence" value="ECO:0007669"/>
    <property type="project" value="InterPro"/>
</dbReference>
<evidence type="ECO:0000256" key="3">
    <source>
        <dbReference type="ARBA" id="ARBA00005174"/>
    </source>
</evidence>
<evidence type="ECO:0000256" key="13">
    <source>
        <dbReference type="ARBA" id="ARBA00042864"/>
    </source>
</evidence>
<comment type="cofactor">
    <cofactor evidence="2">
        <name>Mg(2+)</name>
        <dbReference type="ChEBI" id="CHEBI:18420"/>
    </cofactor>
</comment>
<dbReference type="SUPFAM" id="SSF52440">
    <property type="entry name" value="PreATP-grasp domain"/>
    <property type="match status" value="1"/>
</dbReference>
<dbReference type="RefSeq" id="WP_013553423.1">
    <property type="nucleotide sequence ID" value="NC_014935.1"/>
</dbReference>